<reference evidence="2" key="1">
    <citation type="submission" date="2016-04" db="EMBL/GenBank/DDBJ databases">
        <authorList>
            <person name="Evans L.H."/>
            <person name="Alamgir A."/>
            <person name="Owens N."/>
            <person name="Weber N.D."/>
            <person name="Virtaneva K."/>
            <person name="Barbian K."/>
            <person name="Babar A."/>
            <person name="Rosenke K."/>
        </authorList>
    </citation>
    <scope>NUCLEOTIDE SEQUENCE</scope>
    <source>
        <strain evidence="2">92-2</strain>
    </source>
</reference>
<sequence>MQKDSFAGSGLLALCLMAGFLACGCAPRERPPLTFDDQQALAANQQCRAEATQMNNEWRGDTSYFPWRAYYDMCMRRFEISDAEMRKLRLP</sequence>
<dbReference type="PROSITE" id="PS51257">
    <property type="entry name" value="PROKAR_LIPOPROTEIN"/>
    <property type="match status" value="1"/>
</dbReference>
<dbReference type="RefSeq" id="WP_192113076.1">
    <property type="nucleotide sequence ID" value="NZ_LT598928.1"/>
</dbReference>
<gene>
    <name evidence="2" type="ORF">KM92DES2_11798</name>
</gene>
<keyword evidence="1" id="KW-0732">Signal</keyword>
<dbReference type="EMBL" id="FLUP01000001">
    <property type="protein sequence ID" value="SBW03461.1"/>
    <property type="molecule type" value="Genomic_DNA"/>
</dbReference>
<feature type="chain" id="PRO_5012058238" description="Lipoprotein" evidence="1">
    <location>
        <begin position="23"/>
        <end position="91"/>
    </location>
</feature>
<feature type="signal peptide" evidence="1">
    <location>
        <begin position="1"/>
        <end position="22"/>
    </location>
</feature>
<protein>
    <recommendedName>
        <fullName evidence="3">Lipoprotein</fullName>
    </recommendedName>
</protein>
<accession>A0A212JVI4</accession>
<evidence type="ECO:0000256" key="1">
    <source>
        <dbReference type="SAM" id="SignalP"/>
    </source>
</evidence>
<name>A0A212JVI4_9BACT</name>
<evidence type="ECO:0008006" key="3">
    <source>
        <dbReference type="Google" id="ProtNLM"/>
    </source>
</evidence>
<organism evidence="2">
    <name type="scientific">uncultured Desulfovibrio sp</name>
    <dbReference type="NCBI Taxonomy" id="167968"/>
    <lineage>
        <taxon>Bacteria</taxon>
        <taxon>Pseudomonadati</taxon>
        <taxon>Thermodesulfobacteriota</taxon>
        <taxon>Desulfovibrionia</taxon>
        <taxon>Desulfovibrionales</taxon>
        <taxon>Desulfovibrionaceae</taxon>
        <taxon>Desulfovibrio</taxon>
        <taxon>environmental samples</taxon>
    </lineage>
</organism>
<proteinExistence type="predicted"/>
<dbReference type="AlphaFoldDB" id="A0A212JVI4"/>
<evidence type="ECO:0000313" key="2">
    <source>
        <dbReference type="EMBL" id="SBW03461.1"/>
    </source>
</evidence>